<feature type="compositionally biased region" description="Basic and acidic residues" evidence="1">
    <location>
        <begin position="106"/>
        <end position="126"/>
    </location>
</feature>
<dbReference type="KEGG" id="pcy:PCYB_051140"/>
<keyword evidence="2" id="KW-0812">Transmembrane</keyword>
<dbReference type="Pfam" id="PF12319">
    <property type="entry name" value="TryThrA_C"/>
    <property type="match status" value="1"/>
</dbReference>
<reference evidence="4 5" key="1">
    <citation type="journal article" date="2012" name="Nat. Genet.">
        <title>Plasmodium cynomolgi genome sequences provide insight into Plasmodium vivax and the monkey malaria clade.</title>
        <authorList>
            <person name="Tachibana S."/>
            <person name="Sullivan S.A."/>
            <person name="Kawai S."/>
            <person name="Nakamura S."/>
            <person name="Kim H.R."/>
            <person name="Goto N."/>
            <person name="Arisue N."/>
            <person name="Palacpac N.M.Q."/>
            <person name="Honma H."/>
            <person name="Yagi M."/>
            <person name="Tougan T."/>
            <person name="Katakai Y."/>
            <person name="Kaneko O."/>
            <person name="Mita T."/>
            <person name="Kita K."/>
            <person name="Yasutomi Y."/>
            <person name="Sutton P.L."/>
            <person name="Shakhbatyan R."/>
            <person name="Horii T."/>
            <person name="Yasunaga T."/>
            <person name="Barnwell J.W."/>
            <person name="Escalante A.A."/>
            <person name="Carlton J.M."/>
            <person name="Tanabe K."/>
        </authorList>
    </citation>
    <scope>NUCLEOTIDE SEQUENCE [LARGE SCALE GENOMIC DNA]</scope>
    <source>
        <strain evidence="4 5">B</strain>
    </source>
</reference>
<dbReference type="VEuPathDB" id="PlasmoDB:PCYB_051140"/>
<organism evidence="4 5">
    <name type="scientific">Plasmodium cynomolgi (strain B)</name>
    <dbReference type="NCBI Taxonomy" id="1120755"/>
    <lineage>
        <taxon>Eukaryota</taxon>
        <taxon>Sar</taxon>
        <taxon>Alveolata</taxon>
        <taxon>Apicomplexa</taxon>
        <taxon>Aconoidasida</taxon>
        <taxon>Haemosporida</taxon>
        <taxon>Plasmodiidae</taxon>
        <taxon>Plasmodium</taxon>
        <taxon>Plasmodium (Plasmodium)</taxon>
    </lineage>
</organism>
<evidence type="ECO:0000256" key="2">
    <source>
        <dbReference type="SAM" id="Phobius"/>
    </source>
</evidence>
<protein>
    <submittedName>
        <fullName evidence="4">Tryptophan-rich antigen</fullName>
    </submittedName>
</protein>
<dbReference type="EMBL" id="DF157097">
    <property type="protein sequence ID" value="GAB65096.1"/>
    <property type="molecule type" value="Genomic_DNA"/>
</dbReference>
<feature type="compositionally biased region" description="Acidic residues" evidence="1">
    <location>
        <begin position="83"/>
        <end position="105"/>
    </location>
</feature>
<sequence length="409" mass="50654">MEKTMELAHDASKTMSMANAIFSPVSTKLSCFNPAVKFDGNFLYVWAIISLSIFLAFLNHLYSFFNKKSNRLSILWNRKQEDKESDDEEVEDDEEEGEDDEEYYEASDKEDFLTEQEEKDKENEKHIAEGKEKIRKLIIEADKQKNYVVLTDLTDLTEEELEEWKNQEWKKYMSNIEEEWQLLNLWIEEERQNWIDSKDKELENWMNKMENKWMDVNNINKEYQCVFIKSCIKGDDQNQIKEQLKHELKNFIYRDWKKWLRENESYLNTWLIKQWIQWKNNKILKYLMAEWKHEEDEYWNDWEKTETWKWLHFNKRKKWQAWKNRVTNEKQEWDNWVKIKEQLVIYNKYKKFTLWVNAKKPSINQWAESLADKCVNDSRWDIWINEKYNEFMLEQKMEKKEKRKEKKKN</sequence>
<evidence type="ECO:0000259" key="3">
    <source>
        <dbReference type="Pfam" id="PF12319"/>
    </source>
</evidence>
<dbReference type="eggNOG" id="ENOG502TMYB">
    <property type="taxonomic scope" value="Eukaryota"/>
</dbReference>
<dbReference type="InterPro" id="IPR022089">
    <property type="entry name" value="Plasmodium-antigen_C"/>
</dbReference>
<name>K6UCM2_PLACD</name>
<dbReference type="Proteomes" id="UP000006319">
    <property type="component" value="Chromosome 5"/>
</dbReference>
<proteinExistence type="predicted"/>
<keyword evidence="5" id="KW-1185">Reference proteome</keyword>
<keyword evidence="2" id="KW-1133">Transmembrane helix</keyword>
<feature type="transmembrane region" description="Helical" evidence="2">
    <location>
        <begin position="43"/>
        <end position="65"/>
    </location>
</feature>
<accession>K6UCM2</accession>
<evidence type="ECO:0000313" key="4">
    <source>
        <dbReference type="EMBL" id="GAB65096.1"/>
    </source>
</evidence>
<dbReference type="OrthoDB" id="371770at2759"/>
<dbReference type="RefSeq" id="XP_004221043.1">
    <property type="nucleotide sequence ID" value="XM_004220995.1"/>
</dbReference>
<dbReference type="PhylomeDB" id="K6UCM2"/>
<keyword evidence="2" id="KW-0472">Membrane</keyword>
<evidence type="ECO:0000256" key="1">
    <source>
        <dbReference type="SAM" id="MobiDB-lite"/>
    </source>
</evidence>
<dbReference type="GeneID" id="14691482"/>
<evidence type="ECO:0000313" key="5">
    <source>
        <dbReference type="Proteomes" id="UP000006319"/>
    </source>
</evidence>
<feature type="region of interest" description="Disordered" evidence="1">
    <location>
        <begin position="82"/>
        <end position="126"/>
    </location>
</feature>
<dbReference type="OMA" id="TETWKWL"/>
<gene>
    <name evidence="4" type="ORF">PCYB_051140</name>
</gene>
<dbReference type="AlphaFoldDB" id="K6UCM2"/>
<feature type="domain" description="Tryptophan/threonine-rich plasmodium antigen C-terminal" evidence="3">
    <location>
        <begin position="168"/>
        <end position="383"/>
    </location>
</feature>